<name>A0A0L0DLB8_THETB</name>
<comment type="similarity">
    <text evidence="1">Belongs to the recoverin family.</text>
</comment>
<dbReference type="PROSITE" id="PS00018">
    <property type="entry name" value="EF_HAND_1"/>
    <property type="match status" value="2"/>
</dbReference>
<accession>A0A0L0DLB8</accession>
<proteinExistence type="inferred from homology"/>
<feature type="domain" description="EF-hand" evidence="10">
    <location>
        <begin position="409"/>
        <end position="444"/>
    </location>
</feature>
<dbReference type="AlphaFoldDB" id="A0A0L0DLB8"/>
<dbReference type="InterPro" id="IPR018247">
    <property type="entry name" value="EF_Hand_1_Ca_BS"/>
</dbReference>
<dbReference type="PRINTS" id="PR00450">
    <property type="entry name" value="RECOVERIN"/>
</dbReference>
<feature type="domain" description="EF-hand" evidence="10">
    <location>
        <begin position="496"/>
        <end position="531"/>
    </location>
</feature>
<dbReference type="Gene3D" id="2.20.70.10">
    <property type="match status" value="1"/>
</dbReference>
<dbReference type="Pfam" id="PF13499">
    <property type="entry name" value="EF-hand_7"/>
    <property type="match status" value="1"/>
</dbReference>
<dbReference type="PROSITE" id="PS50222">
    <property type="entry name" value="EF_HAND_2"/>
    <property type="match status" value="3"/>
</dbReference>
<dbReference type="InterPro" id="IPR001202">
    <property type="entry name" value="WW_dom"/>
</dbReference>
<dbReference type="Proteomes" id="UP000054408">
    <property type="component" value="Unassembled WGS sequence"/>
</dbReference>
<dbReference type="Gene3D" id="1.10.238.10">
    <property type="entry name" value="EF-hand"/>
    <property type="match status" value="1"/>
</dbReference>
<dbReference type="GO" id="GO:0005509">
    <property type="term" value="F:calcium ion binding"/>
    <property type="evidence" value="ECO:0007669"/>
    <property type="project" value="InterPro"/>
</dbReference>
<feature type="coiled-coil region" evidence="7">
    <location>
        <begin position="331"/>
        <end position="358"/>
    </location>
</feature>
<feature type="compositionally biased region" description="Low complexity" evidence="8">
    <location>
        <begin position="261"/>
        <end position="274"/>
    </location>
</feature>
<dbReference type="InterPro" id="IPR036020">
    <property type="entry name" value="WW_dom_sf"/>
</dbReference>
<dbReference type="eggNOG" id="KOG0044">
    <property type="taxonomic scope" value="Eukaryota"/>
</dbReference>
<keyword evidence="5" id="KW-0106">Calcium</keyword>
<dbReference type="SUPFAM" id="SSF51045">
    <property type="entry name" value="WW domain"/>
    <property type="match status" value="1"/>
</dbReference>
<keyword evidence="4" id="KW-0677">Repeat</keyword>
<dbReference type="InterPro" id="IPR002048">
    <property type="entry name" value="EF_hand_dom"/>
</dbReference>
<dbReference type="SMART" id="SM00054">
    <property type="entry name" value="EFh"/>
    <property type="match status" value="3"/>
</dbReference>
<dbReference type="OrthoDB" id="2020426at2759"/>
<evidence type="ECO:0000256" key="5">
    <source>
        <dbReference type="ARBA" id="ARBA00022837"/>
    </source>
</evidence>
<dbReference type="STRING" id="461836.A0A0L0DLB8"/>
<evidence type="ECO:0000313" key="11">
    <source>
        <dbReference type="EMBL" id="KNC52836.1"/>
    </source>
</evidence>
<dbReference type="CDD" id="cd00051">
    <property type="entry name" value="EFh"/>
    <property type="match status" value="2"/>
</dbReference>
<evidence type="ECO:0000256" key="7">
    <source>
        <dbReference type="SAM" id="Coils"/>
    </source>
</evidence>
<dbReference type="PANTHER" id="PTHR23055:SF178">
    <property type="entry name" value="NEUROCALCIN HOMOLOG"/>
    <property type="match status" value="1"/>
</dbReference>
<evidence type="ECO:0000256" key="3">
    <source>
        <dbReference type="ARBA" id="ARBA00022723"/>
    </source>
</evidence>
<sequence>MEPPRINTTAGASASAPLAGLAVGGGNAVEAEGVVTPGMISPLQAHTVRLRHMKEVKSFLLAPAMLEEEVELLGKAIIAAFPKIISRSPNTPKSVKITGVMSEAGVVSPLHLLARMPHIFTGTPYSVLVVGDREVIQTASGAALPPGWEMRIHENGQPFFIDHNTQKTTWRDPRVPDPLSPNPDEAAAPTYAAVMSVKDLAHATHFDEVEVSELLEVFRNEAAFREQRVPIDGGSDDAGAAGAGAGVSLAPVSNGKANVDSSSSSSYYSSYSSSENDPDAGIENQEFETDSSDLTYSASDDSQREAKNQIIRERREQKRQRFDAHKAARLRRLEERAARKAARKAAKAEAKAAKAASNASDAAPAAARASSSAAAAGATREVMVLDAAGFERALTKLLPASLPEEERNQATAALHRLFGLFDRDGSGTVEFHEFVVGASLLCGGSQEAKLAALFDVLDEDNDGGIDSDELLSYFKSLRSVFEGSSGISPVGHTDAELAANVAECFATVDTNGDGVIDADEFAVWAQTNPPCLRWMGVWSRVESLEAEAATPSSKSSCAIM</sequence>
<dbReference type="PANTHER" id="PTHR23055">
    <property type="entry name" value="CALCIUM BINDING PROTEINS"/>
    <property type="match status" value="1"/>
</dbReference>
<feature type="compositionally biased region" description="Acidic residues" evidence="8">
    <location>
        <begin position="276"/>
        <end position="291"/>
    </location>
</feature>
<keyword evidence="6" id="KW-0449">Lipoprotein</keyword>
<dbReference type="SMART" id="SM00456">
    <property type="entry name" value="WW"/>
    <property type="match status" value="1"/>
</dbReference>
<dbReference type="EMBL" id="GL349476">
    <property type="protein sequence ID" value="KNC52836.1"/>
    <property type="molecule type" value="Genomic_DNA"/>
</dbReference>
<dbReference type="CDD" id="cd00201">
    <property type="entry name" value="WW"/>
    <property type="match status" value="1"/>
</dbReference>
<dbReference type="GeneID" id="25567549"/>
<evidence type="ECO:0000256" key="8">
    <source>
        <dbReference type="SAM" id="MobiDB-lite"/>
    </source>
</evidence>
<evidence type="ECO:0000259" key="9">
    <source>
        <dbReference type="PROSITE" id="PS50020"/>
    </source>
</evidence>
<dbReference type="InterPro" id="IPR028846">
    <property type="entry name" value="Recoverin"/>
</dbReference>
<evidence type="ECO:0000313" key="12">
    <source>
        <dbReference type="Proteomes" id="UP000054408"/>
    </source>
</evidence>
<organism evidence="11 12">
    <name type="scientific">Thecamonas trahens ATCC 50062</name>
    <dbReference type="NCBI Taxonomy" id="461836"/>
    <lineage>
        <taxon>Eukaryota</taxon>
        <taxon>Apusozoa</taxon>
        <taxon>Apusomonadida</taxon>
        <taxon>Apusomonadidae</taxon>
        <taxon>Thecamonas</taxon>
    </lineage>
</organism>
<keyword evidence="3" id="KW-0479">Metal-binding</keyword>
<evidence type="ECO:0000259" key="10">
    <source>
        <dbReference type="PROSITE" id="PS50222"/>
    </source>
</evidence>
<feature type="domain" description="EF-hand" evidence="10">
    <location>
        <begin position="445"/>
        <end position="480"/>
    </location>
</feature>
<evidence type="ECO:0000256" key="4">
    <source>
        <dbReference type="ARBA" id="ARBA00022737"/>
    </source>
</evidence>
<evidence type="ECO:0000256" key="1">
    <source>
        <dbReference type="ARBA" id="ARBA00006049"/>
    </source>
</evidence>
<dbReference type="Pfam" id="PF00397">
    <property type="entry name" value="WW"/>
    <property type="match status" value="1"/>
</dbReference>
<keyword evidence="7" id="KW-0175">Coiled coil</keyword>
<dbReference type="eggNOG" id="KOG0940">
    <property type="taxonomic scope" value="Eukaryota"/>
</dbReference>
<feature type="domain" description="WW" evidence="9">
    <location>
        <begin position="142"/>
        <end position="175"/>
    </location>
</feature>
<reference evidence="11 12" key="1">
    <citation type="submission" date="2010-05" db="EMBL/GenBank/DDBJ databases">
        <title>The Genome Sequence of Thecamonas trahens ATCC 50062.</title>
        <authorList>
            <consortium name="The Broad Institute Genome Sequencing Platform"/>
            <person name="Russ C."/>
            <person name="Cuomo C."/>
            <person name="Shea T."/>
            <person name="Young S.K."/>
            <person name="Zeng Q."/>
            <person name="Koehrsen M."/>
            <person name="Haas B."/>
            <person name="Borodovsky M."/>
            <person name="Guigo R."/>
            <person name="Alvarado L."/>
            <person name="Berlin A."/>
            <person name="Bochicchio J."/>
            <person name="Borenstein D."/>
            <person name="Chapman S."/>
            <person name="Chen Z."/>
            <person name="Freedman E."/>
            <person name="Gellesch M."/>
            <person name="Goldberg J."/>
            <person name="Griggs A."/>
            <person name="Gujja S."/>
            <person name="Heilman E."/>
            <person name="Heiman D."/>
            <person name="Hepburn T."/>
            <person name="Howarth C."/>
            <person name="Jen D."/>
            <person name="Larson L."/>
            <person name="Mehta T."/>
            <person name="Park D."/>
            <person name="Pearson M."/>
            <person name="Roberts A."/>
            <person name="Saif S."/>
            <person name="Shenoy N."/>
            <person name="Sisk P."/>
            <person name="Stolte C."/>
            <person name="Sykes S."/>
            <person name="Thomson T."/>
            <person name="Walk T."/>
            <person name="White J."/>
            <person name="Yandava C."/>
            <person name="Burger G."/>
            <person name="Gray M.W."/>
            <person name="Holland P.W.H."/>
            <person name="King N."/>
            <person name="Lang F.B.F."/>
            <person name="Roger A.J."/>
            <person name="Ruiz-Trillo I."/>
            <person name="Lander E."/>
            <person name="Nusbaum C."/>
        </authorList>
    </citation>
    <scope>NUCLEOTIDE SEQUENCE [LARGE SCALE GENOMIC DNA]</scope>
    <source>
        <strain evidence="11 12">ATCC 50062</strain>
    </source>
</reference>
<gene>
    <name evidence="11" type="ORF">AMSG_08979</name>
</gene>
<feature type="region of interest" description="Disordered" evidence="8">
    <location>
        <begin position="248"/>
        <end position="307"/>
    </location>
</feature>
<protein>
    <submittedName>
        <fullName evidence="11">Recoverin family protein</fullName>
    </submittedName>
</protein>
<dbReference type="Pfam" id="PF13202">
    <property type="entry name" value="EF-hand_5"/>
    <property type="match status" value="1"/>
</dbReference>
<keyword evidence="2" id="KW-0519">Myristate</keyword>
<dbReference type="RefSeq" id="XP_013754941.1">
    <property type="nucleotide sequence ID" value="XM_013899487.1"/>
</dbReference>
<keyword evidence="12" id="KW-1185">Reference proteome</keyword>
<dbReference type="InterPro" id="IPR011992">
    <property type="entry name" value="EF-hand-dom_pair"/>
</dbReference>
<evidence type="ECO:0000256" key="2">
    <source>
        <dbReference type="ARBA" id="ARBA00022707"/>
    </source>
</evidence>
<dbReference type="PROSITE" id="PS50020">
    <property type="entry name" value="WW_DOMAIN_2"/>
    <property type="match status" value="1"/>
</dbReference>
<dbReference type="SUPFAM" id="SSF47473">
    <property type="entry name" value="EF-hand"/>
    <property type="match status" value="1"/>
</dbReference>
<evidence type="ECO:0000256" key="6">
    <source>
        <dbReference type="ARBA" id="ARBA00023288"/>
    </source>
</evidence>